<feature type="domain" description="ER-bound oxygenase mpaB/mpaB'/Rubber oxygenase catalytic" evidence="1">
    <location>
        <begin position="15"/>
        <end position="242"/>
    </location>
</feature>
<evidence type="ECO:0000313" key="2">
    <source>
        <dbReference type="EMBL" id="MDW5593337.1"/>
    </source>
</evidence>
<name>A0ABU4HJ99_9ACTN</name>
<evidence type="ECO:0000313" key="3">
    <source>
        <dbReference type="Proteomes" id="UP001284601"/>
    </source>
</evidence>
<dbReference type="PANTHER" id="PTHR36151:SF3">
    <property type="entry name" value="ER-BOUND OXYGENASE MPAB_MPAB'_RUBBER OXYGENASE CATALYTIC DOMAIN-CONTAINING PROTEIN"/>
    <property type="match status" value="1"/>
</dbReference>
<dbReference type="EC" id="1.-.-.-" evidence="2"/>
<reference evidence="3" key="1">
    <citation type="submission" date="2023-07" db="EMBL/GenBank/DDBJ databases">
        <title>Conexibacter stalactiti sp. nov., isolated from stalactites in a lava cave and emended description of the genus Conexibacter.</title>
        <authorList>
            <person name="Lee S.D."/>
        </authorList>
    </citation>
    <scope>NUCLEOTIDE SEQUENCE [LARGE SCALE GENOMIC DNA]</scope>
    <source>
        <strain evidence="3">KCTC 39840</strain>
    </source>
</reference>
<protein>
    <submittedName>
        <fullName evidence="2">Oxygenase MpaB family protein</fullName>
        <ecNumber evidence="2">1.-.-.-</ecNumber>
    </submittedName>
</protein>
<sequence>MSAEGVYDDDATIRRIHREQVVALAGPRALLMQAAHPVAFAGFFAHTGAMDEPYERLHRTAMAVNLVVFGPRAEAERVTAIVRRVHGGIRGELSEPAGRFPAGTPYAADDPALLLWILATLVDSGITVHERYVRRLTRDERDAYWRDYRVFGRLFGLRERDMPQTIEGFDQYMRGMLDGGDLHVGPAARATAIDIVMRPPVPLHVRPLLEYANFATVGLLPKQIRRLYGFRWDPARGLALRGGQEYARRVLVPLLPGRLRYANPRLPQTA</sequence>
<dbReference type="GO" id="GO:0016491">
    <property type="term" value="F:oxidoreductase activity"/>
    <property type="evidence" value="ECO:0007669"/>
    <property type="project" value="UniProtKB-KW"/>
</dbReference>
<reference evidence="2 3" key="2">
    <citation type="submission" date="2023-10" db="EMBL/GenBank/DDBJ databases">
        <authorList>
            <person name="Han X.F."/>
        </authorList>
    </citation>
    <scope>NUCLEOTIDE SEQUENCE [LARGE SCALE GENOMIC DNA]</scope>
    <source>
        <strain evidence="2 3">KCTC 39840</strain>
    </source>
</reference>
<proteinExistence type="predicted"/>
<keyword evidence="2" id="KW-0560">Oxidoreductase</keyword>
<keyword evidence="3" id="KW-1185">Reference proteome</keyword>
<dbReference type="Pfam" id="PF09995">
    <property type="entry name" value="MPAB_Lcp_cat"/>
    <property type="match status" value="1"/>
</dbReference>
<comment type="caution">
    <text evidence="2">The sequence shown here is derived from an EMBL/GenBank/DDBJ whole genome shotgun (WGS) entry which is preliminary data.</text>
</comment>
<gene>
    <name evidence="2" type="ORF">R7226_03250</name>
</gene>
<evidence type="ECO:0000259" key="1">
    <source>
        <dbReference type="Pfam" id="PF09995"/>
    </source>
</evidence>
<dbReference type="InterPro" id="IPR018713">
    <property type="entry name" value="MPAB/Lcp_cat_dom"/>
</dbReference>
<accession>A0ABU4HJ99</accession>
<dbReference type="PANTHER" id="PTHR36151">
    <property type="entry name" value="BLR2777 PROTEIN"/>
    <property type="match status" value="1"/>
</dbReference>
<dbReference type="Proteomes" id="UP001284601">
    <property type="component" value="Unassembled WGS sequence"/>
</dbReference>
<dbReference type="RefSeq" id="WP_318595596.1">
    <property type="nucleotide sequence ID" value="NZ_JAWSTH010000004.1"/>
</dbReference>
<organism evidence="2 3">
    <name type="scientific">Conexibacter stalactiti</name>
    <dbReference type="NCBI Taxonomy" id="1940611"/>
    <lineage>
        <taxon>Bacteria</taxon>
        <taxon>Bacillati</taxon>
        <taxon>Actinomycetota</taxon>
        <taxon>Thermoleophilia</taxon>
        <taxon>Solirubrobacterales</taxon>
        <taxon>Conexibacteraceae</taxon>
        <taxon>Conexibacter</taxon>
    </lineage>
</organism>
<dbReference type="EMBL" id="JAWSTH010000004">
    <property type="protein sequence ID" value="MDW5593337.1"/>
    <property type="molecule type" value="Genomic_DNA"/>
</dbReference>